<organism evidence="1 2">
    <name type="scientific">Calocera cornea HHB12733</name>
    <dbReference type="NCBI Taxonomy" id="1353952"/>
    <lineage>
        <taxon>Eukaryota</taxon>
        <taxon>Fungi</taxon>
        <taxon>Dikarya</taxon>
        <taxon>Basidiomycota</taxon>
        <taxon>Agaricomycotina</taxon>
        <taxon>Dacrymycetes</taxon>
        <taxon>Dacrymycetales</taxon>
        <taxon>Dacrymycetaceae</taxon>
        <taxon>Calocera</taxon>
    </lineage>
</organism>
<dbReference type="AlphaFoldDB" id="A0A165JE52"/>
<proteinExistence type="predicted"/>
<sequence>MTFTLWSNKLIDYVTPANYLDNLLDDLCTCKQSSNQDVDTYVWELWPNNNLLDSANQLTDAKLCTIIKSGPEDLASGLAKLEEVLNLDNKCIKAATAHHYKREQKCTQVTIPTNTSN</sequence>
<accession>A0A165JE52</accession>
<dbReference type="InParanoid" id="A0A165JE52"/>
<evidence type="ECO:0000313" key="2">
    <source>
        <dbReference type="Proteomes" id="UP000076842"/>
    </source>
</evidence>
<dbReference type="Proteomes" id="UP000076842">
    <property type="component" value="Unassembled WGS sequence"/>
</dbReference>
<evidence type="ECO:0000313" key="1">
    <source>
        <dbReference type="EMBL" id="KZT61724.1"/>
    </source>
</evidence>
<protein>
    <submittedName>
        <fullName evidence="1">Uncharacterized protein</fullName>
    </submittedName>
</protein>
<keyword evidence="2" id="KW-1185">Reference proteome</keyword>
<reference evidence="1 2" key="1">
    <citation type="journal article" date="2016" name="Mol. Biol. Evol.">
        <title>Comparative Genomics of Early-Diverging Mushroom-Forming Fungi Provides Insights into the Origins of Lignocellulose Decay Capabilities.</title>
        <authorList>
            <person name="Nagy L.G."/>
            <person name="Riley R."/>
            <person name="Tritt A."/>
            <person name="Adam C."/>
            <person name="Daum C."/>
            <person name="Floudas D."/>
            <person name="Sun H."/>
            <person name="Yadav J.S."/>
            <person name="Pangilinan J."/>
            <person name="Larsson K.H."/>
            <person name="Matsuura K."/>
            <person name="Barry K."/>
            <person name="Labutti K."/>
            <person name="Kuo R."/>
            <person name="Ohm R.A."/>
            <person name="Bhattacharya S.S."/>
            <person name="Shirouzu T."/>
            <person name="Yoshinaga Y."/>
            <person name="Martin F.M."/>
            <person name="Grigoriev I.V."/>
            <person name="Hibbett D.S."/>
        </authorList>
    </citation>
    <scope>NUCLEOTIDE SEQUENCE [LARGE SCALE GENOMIC DNA]</scope>
    <source>
        <strain evidence="1 2">HHB12733</strain>
    </source>
</reference>
<gene>
    <name evidence="1" type="ORF">CALCODRAFT_479752</name>
</gene>
<name>A0A165JE52_9BASI</name>
<dbReference type="EMBL" id="KV423921">
    <property type="protein sequence ID" value="KZT61724.1"/>
    <property type="molecule type" value="Genomic_DNA"/>
</dbReference>